<dbReference type="PANTHER" id="PTHR45947">
    <property type="entry name" value="SULFOQUINOVOSYL TRANSFERASE SQD2"/>
    <property type="match status" value="1"/>
</dbReference>
<dbReference type="InterPro" id="IPR001296">
    <property type="entry name" value="Glyco_trans_1"/>
</dbReference>
<dbReference type="RefSeq" id="WP_245844718.1">
    <property type="nucleotide sequence ID" value="NZ_FZOT01000002.1"/>
</dbReference>
<evidence type="ECO:0000313" key="3">
    <source>
        <dbReference type="Proteomes" id="UP000198284"/>
    </source>
</evidence>
<keyword evidence="3" id="KW-1185">Reference proteome</keyword>
<dbReference type="EMBL" id="FZOT01000002">
    <property type="protein sequence ID" value="SNS27543.1"/>
    <property type="molecule type" value="Genomic_DNA"/>
</dbReference>
<dbReference type="Pfam" id="PF00534">
    <property type="entry name" value="Glycos_transf_1"/>
    <property type="match status" value="1"/>
</dbReference>
<keyword evidence="2" id="KW-0808">Transferase</keyword>
<reference evidence="2 3" key="1">
    <citation type="submission" date="2017-06" db="EMBL/GenBank/DDBJ databases">
        <authorList>
            <person name="Kim H.J."/>
            <person name="Triplett B.A."/>
        </authorList>
    </citation>
    <scope>NUCLEOTIDE SEQUENCE [LARGE SCALE GENOMIC DNA]</scope>
    <source>
        <strain evidence="2 3">U15</strain>
    </source>
</reference>
<evidence type="ECO:0000313" key="2">
    <source>
        <dbReference type="EMBL" id="SNS27543.1"/>
    </source>
</evidence>
<dbReference type="Gene3D" id="3.40.50.2000">
    <property type="entry name" value="Glycogen Phosphorylase B"/>
    <property type="match status" value="2"/>
</dbReference>
<evidence type="ECO:0000259" key="1">
    <source>
        <dbReference type="Pfam" id="PF00534"/>
    </source>
</evidence>
<accession>A0A239D7I9</accession>
<dbReference type="AlphaFoldDB" id="A0A239D7I9"/>
<organism evidence="2 3">
    <name type="scientific">Noviherbaspirillum humi</name>
    <dbReference type="NCBI Taxonomy" id="1688639"/>
    <lineage>
        <taxon>Bacteria</taxon>
        <taxon>Pseudomonadati</taxon>
        <taxon>Pseudomonadota</taxon>
        <taxon>Betaproteobacteria</taxon>
        <taxon>Burkholderiales</taxon>
        <taxon>Oxalobacteraceae</taxon>
        <taxon>Noviherbaspirillum</taxon>
    </lineage>
</organism>
<name>A0A239D7I9_9BURK</name>
<sequence length="374" mass="41512">MTRIAIVTNVPPPYRIPVFQRIGEMPEITFQAIFCSRREPNRLWDLPPLRFDHVFLRERFSTVDGRYIHNNPDVLAALRRFRPDVVITDGFNPTHLYAFGYAWLQGLPHVAMTDGTDVSEQGLSRIHKLVRRFIYARTRAFVPASAGGERHYASYGVPAAQCFRSCLCIDNAAFDPGAAPEAKRYDLMFSGRIEEVKNPGFALDVAIAAARRLGRKVSLLFAGAGSMEAGLKQKAERHADSVEVAFHGFATQSELPSLYRSARLFLFPTRWDPWGVVANEACAAGLPVLVSPQAGVVGELVRDGENGRVLPLEVDAWSEAASQLLTDDALRMRYAANSLRLVRDFTFDTAAQGLVEACRFALVSQAPMNIRMPA</sequence>
<dbReference type="Proteomes" id="UP000198284">
    <property type="component" value="Unassembled WGS sequence"/>
</dbReference>
<dbReference type="GO" id="GO:0016757">
    <property type="term" value="F:glycosyltransferase activity"/>
    <property type="evidence" value="ECO:0007669"/>
    <property type="project" value="InterPro"/>
</dbReference>
<dbReference type="PANTHER" id="PTHR45947:SF3">
    <property type="entry name" value="SULFOQUINOVOSYL TRANSFERASE SQD2"/>
    <property type="match status" value="1"/>
</dbReference>
<dbReference type="InterPro" id="IPR050194">
    <property type="entry name" value="Glycosyltransferase_grp1"/>
</dbReference>
<dbReference type="SUPFAM" id="SSF53756">
    <property type="entry name" value="UDP-Glycosyltransferase/glycogen phosphorylase"/>
    <property type="match status" value="1"/>
</dbReference>
<proteinExistence type="predicted"/>
<feature type="domain" description="Glycosyl transferase family 1" evidence="1">
    <location>
        <begin position="182"/>
        <end position="337"/>
    </location>
</feature>
<protein>
    <submittedName>
        <fullName evidence="2">Glycosyltransferase involved in cell wall bisynthesis</fullName>
    </submittedName>
</protein>
<gene>
    <name evidence="2" type="ORF">SAMN06265795_10211</name>
</gene>
<dbReference type="CDD" id="cd03801">
    <property type="entry name" value="GT4_PimA-like"/>
    <property type="match status" value="1"/>
</dbReference>